<dbReference type="CDD" id="cd00037">
    <property type="entry name" value="CLECT"/>
    <property type="match status" value="1"/>
</dbReference>
<dbReference type="InterPro" id="IPR051527">
    <property type="entry name" value="KLR_subfamily_B"/>
</dbReference>
<protein>
    <recommendedName>
        <fullName evidence="4">C-type lectin domain-containing protein</fullName>
    </recommendedName>
</protein>
<dbReference type="InterPro" id="IPR016186">
    <property type="entry name" value="C-type_lectin-like/link_sf"/>
</dbReference>
<keyword evidence="1" id="KW-1133">Transmembrane helix</keyword>
<dbReference type="PANTHER" id="PTHR46784">
    <property type="entry name" value="KILLER CELL LECTIN-LIKE RECEPTOR SUBFAMILY B MEMBER 1"/>
    <property type="match status" value="1"/>
</dbReference>
<keyword evidence="1" id="KW-0812">Transmembrane</keyword>
<feature type="compositionally biased region" description="Low complexity" evidence="3">
    <location>
        <begin position="609"/>
        <end position="619"/>
    </location>
</feature>
<dbReference type="GO" id="GO:0005886">
    <property type="term" value="C:plasma membrane"/>
    <property type="evidence" value="ECO:0007669"/>
    <property type="project" value="TreeGrafter"/>
</dbReference>
<keyword evidence="6" id="KW-1185">Reference proteome</keyword>
<dbReference type="EMBL" id="PZQS01000002">
    <property type="protein sequence ID" value="PVD36238.1"/>
    <property type="molecule type" value="Genomic_DNA"/>
</dbReference>
<feature type="domain" description="C-type lectin" evidence="4">
    <location>
        <begin position="97"/>
        <end position="206"/>
    </location>
</feature>
<keyword evidence="2" id="KW-1015">Disulfide bond</keyword>
<evidence type="ECO:0000313" key="5">
    <source>
        <dbReference type="EMBL" id="PVD36238.1"/>
    </source>
</evidence>
<dbReference type="Pfam" id="PF00059">
    <property type="entry name" value="Lectin_C"/>
    <property type="match status" value="1"/>
</dbReference>
<keyword evidence="1" id="KW-0472">Membrane</keyword>
<dbReference type="PROSITE" id="PS50041">
    <property type="entry name" value="C_TYPE_LECTIN_2"/>
    <property type="match status" value="1"/>
</dbReference>
<dbReference type="STRING" id="400727.A0A2T7PS44"/>
<proteinExistence type="predicted"/>
<dbReference type="PANTHER" id="PTHR46784:SF1">
    <property type="entry name" value="KILLER CELL LECTIN-LIKE RECEPTOR SUBFAMILY B MEMBER 1"/>
    <property type="match status" value="1"/>
</dbReference>
<sequence length="773" mass="85253">MVFHLFLTDVALQGHPEMLDQSVYVTSPMTCAARCLSIDLCQAFFLKKSEDKYRCTPAYRRFVLELGYTFIFSEGQDLYHVHGDKCKPESGLYWYPYLQFCFMFSSQQATYSVAKQDCEAKGFRLAVLNTDLKYNMTRLRLLHFSDFSQQSYFIGAERVPGQNNWTWVDGSDVKNLDWAPGEPSDATENCLDLLVILTFRMNDENCAYSLGVSHFSQWHSLAMVGIILFLDLPSTRGQGRLQLPFARSSVWRSGLDTVHNYDDHLLECGGYWYKKRRGNQCGLCGDPVDGPRDHEAGGRYATGILTASYYPGQRTQFKVLMNTNQGGYFQFSICSLQSSSEASTQACFDQHPVPLADGSGFRYYLPENQQGVFTVDVVIPEVTCQACVLQWIYTGNHAWGFDADGNECRGCGPQYELRNCADVAITSGATVQINPVIQNYNRAEINGGSSGGPYLYNPSNSPTSPTFVSPDLNGFNTGLRCVAVGTKRNMRGMDDWCTDNCNKNYCPQATCSCQGSQQAPSGTPTVRVNDPWGDSVKQLPFTTPPRFNGFVTPNVYPPYQTEAESVTSGKRNCVGVGPQNDVPGMSEWCSDNCNDQFCPRDLCSCEGSDGTGQSTSGDQNGEPDLKPADPWGVPQPPTDLDGPIAGPVTPSLQCVAIGTKRGMRGMDEWCTENCNSNYCPRGTCSCQSIGNSPPQSPQSGTEDPWGNAYNQQGETERKSPGALPSVVRNDNINTSHDGQKKCVGVSPRMGHMDEWCTNNCNRNHCPPALCACT</sequence>
<feature type="region of interest" description="Disordered" evidence="3">
    <location>
        <begin position="609"/>
        <end position="650"/>
    </location>
</feature>
<dbReference type="InterPro" id="IPR016187">
    <property type="entry name" value="CTDL_fold"/>
</dbReference>
<dbReference type="InterPro" id="IPR001304">
    <property type="entry name" value="C-type_lectin-like"/>
</dbReference>
<feature type="region of interest" description="Disordered" evidence="3">
    <location>
        <begin position="690"/>
        <end position="723"/>
    </location>
</feature>
<evidence type="ECO:0000313" key="6">
    <source>
        <dbReference type="Proteomes" id="UP000245119"/>
    </source>
</evidence>
<feature type="compositionally biased region" description="Polar residues" evidence="3">
    <location>
        <begin position="690"/>
        <end position="701"/>
    </location>
</feature>
<dbReference type="SUPFAM" id="SSF56436">
    <property type="entry name" value="C-type lectin-like"/>
    <property type="match status" value="1"/>
</dbReference>
<dbReference type="OrthoDB" id="64893at2759"/>
<dbReference type="Gene3D" id="3.10.100.10">
    <property type="entry name" value="Mannose-Binding Protein A, subunit A"/>
    <property type="match status" value="1"/>
</dbReference>
<dbReference type="GO" id="GO:0009986">
    <property type="term" value="C:cell surface"/>
    <property type="evidence" value="ECO:0007669"/>
    <property type="project" value="TreeGrafter"/>
</dbReference>
<organism evidence="5 6">
    <name type="scientific">Pomacea canaliculata</name>
    <name type="common">Golden apple snail</name>
    <dbReference type="NCBI Taxonomy" id="400727"/>
    <lineage>
        <taxon>Eukaryota</taxon>
        <taxon>Metazoa</taxon>
        <taxon>Spiralia</taxon>
        <taxon>Lophotrochozoa</taxon>
        <taxon>Mollusca</taxon>
        <taxon>Gastropoda</taxon>
        <taxon>Caenogastropoda</taxon>
        <taxon>Architaenioglossa</taxon>
        <taxon>Ampullarioidea</taxon>
        <taxon>Ampullariidae</taxon>
        <taxon>Pomacea</taxon>
    </lineage>
</organism>
<evidence type="ECO:0000256" key="1">
    <source>
        <dbReference type="ARBA" id="ARBA00022989"/>
    </source>
</evidence>
<evidence type="ECO:0000256" key="3">
    <source>
        <dbReference type="SAM" id="MobiDB-lite"/>
    </source>
</evidence>
<dbReference type="AlphaFoldDB" id="A0A2T7PS44"/>
<evidence type="ECO:0000256" key="2">
    <source>
        <dbReference type="ARBA" id="ARBA00023157"/>
    </source>
</evidence>
<dbReference type="Proteomes" id="UP000245119">
    <property type="component" value="Linkage Group LG2"/>
</dbReference>
<dbReference type="SMART" id="SM00034">
    <property type="entry name" value="CLECT"/>
    <property type="match status" value="1"/>
</dbReference>
<dbReference type="GO" id="GO:0038023">
    <property type="term" value="F:signaling receptor activity"/>
    <property type="evidence" value="ECO:0007669"/>
    <property type="project" value="TreeGrafter"/>
</dbReference>
<evidence type="ECO:0000259" key="4">
    <source>
        <dbReference type="PROSITE" id="PS50041"/>
    </source>
</evidence>
<accession>A0A2T7PS44</accession>
<comment type="caution">
    <text evidence="5">The sequence shown here is derived from an EMBL/GenBank/DDBJ whole genome shotgun (WGS) entry which is preliminary data.</text>
</comment>
<gene>
    <name evidence="5" type="ORF">C0Q70_03216</name>
</gene>
<reference evidence="5 6" key="1">
    <citation type="submission" date="2018-04" db="EMBL/GenBank/DDBJ databases">
        <title>The genome of golden apple snail Pomacea canaliculata provides insight into stress tolerance and invasive adaptation.</title>
        <authorList>
            <person name="Liu C."/>
            <person name="Liu B."/>
            <person name="Ren Y."/>
            <person name="Zhang Y."/>
            <person name="Wang H."/>
            <person name="Li S."/>
            <person name="Jiang F."/>
            <person name="Yin L."/>
            <person name="Zhang G."/>
            <person name="Qian W."/>
            <person name="Fan W."/>
        </authorList>
    </citation>
    <scope>NUCLEOTIDE SEQUENCE [LARGE SCALE GENOMIC DNA]</scope>
    <source>
        <strain evidence="5">SZHN2017</strain>
        <tissue evidence="5">Muscle</tissue>
    </source>
</reference>
<name>A0A2T7PS44_POMCA</name>